<evidence type="ECO:0000313" key="3">
    <source>
        <dbReference type="Proteomes" id="UP000275078"/>
    </source>
</evidence>
<gene>
    <name evidence="2" type="ORF">BJ508DRAFT_90164</name>
</gene>
<sequence length="409" mass="45970">MWGKRQIERLAKVLCSLVDMLGNDDVFIGLCTGQPPVPEEAQAYLLRKVKPLLLADSNIYEKLEGFGSDCVQWLHFHFTEQGCDTCMARTGMEEFYYALYTYMHRRSQIKRGDAYVTYLDRMKKKEKKEKKKQRLLKSRQLAEECRRIMEEIALEDAREQDAREQDAREQDAREQDAGEQDAGEQMDKWLESFQKADSPEWKSTQAKILQTMLRKFRKSLEEAKDQPEAPVADVPVDEEEVIRTVGHPVDGSVDKSHDTQTDEQLKDGPADKKEIVDSETDGHSEGGLEIQAVESLNDEVINKKEEVKVDDDAVGVLDVIIVNTDGDPLESNPPLVAVGGRDSDDREYKGDLKPSSKAGFAVIIKKEPGSATSTGTAIRQGRRAKRKMSPVTGTEAPRGKLRSAGHGKV</sequence>
<dbReference type="AlphaFoldDB" id="A0A3N4HAE3"/>
<reference evidence="2 3" key="1">
    <citation type="journal article" date="2018" name="Nat. Ecol. Evol.">
        <title>Pezizomycetes genomes reveal the molecular basis of ectomycorrhizal truffle lifestyle.</title>
        <authorList>
            <person name="Murat C."/>
            <person name="Payen T."/>
            <person name="Noel B."/>
            <person name="Kuo A."/>
            <person name="Morin E."/>
            <person name="Chen J."/>
            <person name="Kohler A."/>
            <person name="Krizsan K."/>
            <person name="Balestrini R."/>
            <person name="Da Silva C."/>
            <person name="Montanini B."/>
            <person name="Hainaut M."/>
            <person name="Levati E."/>
            <person name="Barry K.W."/>
            <person name="Belfiori B."/>
            <person name="Cichocki N."/>
            <person name="Clum A."/>
            <person name="Dockter R.B."/>
            <person name="Fauchery L."/>
            <person name="Guy J."/>
            <person name="Iotti M."/>
            <person name="Le Tacon F."/>
            <person name="Lindquist E.A."/>
            <person name="Lipzen A."/>
            <person name="Malagnac F."/>
            <person name="Mello A."/>
            <person name="Molinier V."/>
            <person name="Miyauchi S."/>
            <person name="Poulain J."/>
            <person name="Riccioni C."/>
            <person name="Rubini A."/>
            <person name="Sitrit Y."/>
            <person name="Splivallo R."/>
            <person name="Traeger S."/>
            <person name="Wang M."/>
            <person name="Zifcakova L."/>
            <person name="Wipf D."/>
            <person name="Zambonelli A."/>
            <person name="Paolocci F."/>
            <person name="Nowrousian M."/>
            <person name="Ottonello S."/>
            <person name="Baldrian P."/>
            <person name="Spatafora J.W."/>
            <person name="Henrissat B."/>
            <person name="Nagy L.G."/>
            <person name="Aury J.M."/>
            <person name="Wincker P."/>
            <person name="Grigoriev I.V."/>
            <person name="Bonfante P."/>
            <person name="Martin F.M."/>
        </authorList>
    </citation>
    <scope>NUCLEOTIDE SEQUENCE [LARGE SCALE GENOMIC DNA]</scope>
    <source>
        <strain evidence="2 3">RN42</strain>
    </source>
</reference>
<protein>
    <submittedName>
        <fullName evidence="2">Uncharacterized protein</fullName>
    </submittedName>
</protein>
<feature type="compositionally biased region" description="Basic and acidic residues" evidence="1">
    <location>
        <begin position="252"/>
        <end position="286"/>
    </location>
</feature>
<keyword evidence="3" id="KW-1185">Reference proteome</keyword>
<feature type="compositionally biased region" description="Basic and acidic residues" evidence="1">
    <location>
        <begin position="341"/>
        <end position="352"/>
    </location>
</feature>
<feature type="region of interest" description="Disordered" evidence="1">
    <location>
        <begin position="156"/>
        <end position="183"/>
    </location>
</feature>
<dbReference type="EMBL" id="ML119923">
    <property type="protein sequence ID" value="RPA71503.1"/>
    <property type="molecule type" value="Genomic_DNA"/>
</dbReference>
<feature type="region of interest" description="Disordered" evidence="1">
    <location>
        <begin position="246"/>
        <end position="287"/>
    </location>
</feature>
<feature type="compositionally biased region" description="Basic and acidic residues" evidence="1">
    <location>
        <begin position="156"/>
        <end position="176"/>
    </location>
</feature>
<evidence type="ECO:0000313" key="2">
    <source>
        <dbReference type="EMBL" id="RPA71503.1"/>
    </source>
</evidence>
<evidence type="ECO:0000256" key="1">
    <source>
        <dbReference type="SAM" id="MobiDB-lite"/>
    </source>
</evidence>
<dbReference type="Proteomes" id="UP000275078">
    <property type="component" value="Unassembled WGS sequence"/>
</dbReference>
<feature type="compositionally biased region" description="Basic residues" evidence="1">
    <location>
        <begin position="399"/>
        <end position="409"/>
    </location>
</feature>
<organism evidence="2 3">
    <name type="scientific">Ascobolus immersus RN42</name>
    <dbReference type="NCBI Taxonomy" id="1160509"/>
    <lineage>
        <taxon>Eukaryota</taxon>
        <taxon>Fungi</taxon>
        <taxon>Dikarya</taxon>
        <taxon>Ascomycota</taxon>
        <taxon>Pezizomycotina</taxon>
        <taxon>Pezizomycetes</taxon>
        <taxon>Pezizales</taxon>
        <taxon>Ascobolaceae</taxon>
        <taxon>Ascobolus</taxon>
    </lineage>
</organism>
<name>A0A3N4HAE3_ASCIM</name>
<proteinExistence type="predicted"/>
<feature type="region of interest" description="Disordered" evidence="1">
    <location>
        <begin position="369"/>
        <end position="409"/>
    </location>
</feature>
<accession>A0A3N4HAE3</accession>
<feature type="region of interest" description="Disordered" evidence="1">
    <location>
        <begin position="324"/>
        <end position="352"/>
    </location>
</feature>